<name>N6YXP0_THASP</name>
<protein>
    <submittedName>
        <fullName evidence="1">Uncharacterized protein</fullName>
    </submittedName>
</protein>
<dbReference type="EMBL" id="AMXD01000021">
    <property type="protein sequence ID" value="ENO87182.1"/>
    <property type="molecule type" value="Genomic_DNA"/>
</dbReference>
<evidence type="ECO:0000313" key="2">
    <source>
        <dbReference type="Proteomes" id="UP000013042"/>
    </source>
</evidence>
<organism evidence="1 2">
    <name type="scientific">Thauera aminoaromatica S2</name>
    <dbReference type="NCBI Taxonomy" id="1234381"/>
    <lineage>
        <taxon>Bacteria</taxon>
        <taxon>Pseudomonadati</taxon>
        <taxon>Pseudomonadota</taxon>
        <taxon>Betaproteobacteria</taxon>
        <taxon>Rhodocyclales</taxon>
        <taxon>Zoogloeaceae</taxon>
        <taxon>Thauera</taxon>
    </lineage>
</organism>
<sequence>MAQADSGDVSRIVGMLSPQSEPTANTILLRTDKHYALIEYTLAGTDNRLHSTKYLLKLTEKDEMQRFGDEQLQEERE</sequence>
<dbReference type="Proteomes" id="UP000013042">
    <property type="component" value="Unassembled WGS sequence"/>
</dbReference>
<accession>N6YXP0</accession>
<gene>
    <name evidence="1" type="ORF">C665_05603</name>
</gene>
<dbReference type="RefSeq" id="WP_004302329.1">
    <property type="nucleotide sequence ID" value="NZ_AMXD01000021.1"/>
</dbReference>
<reference evidence="1 2" key="1">
    <citation type="submission" date="2012-09" db="EMBL/GenBank/DDBJ databases">
        <title>Draft Genome Sequences of 6 Strains from Genus Thauera.</title>
        <authorList>
            <person name="Liu B."/>
            <person name="Shapleigh J.P."/>
            <person name="Frostegard A.H."/>
        </authorList>
    </citation>
    <scope>NUCLEOTIDE SEQUENCE [LARGE SCALE GENOMIC DNA]</scope>
    <source>
        <strain evidence="1 2">S2</strain>
    </source>
</reference>
<comment type="caution">
    <text evidence="1">The sequence shown here is derived from an EMBL/GenBank/DDBJ whole genome shotgun (WGS) entry which is preliminary data.</text>
</comment>
<evidence type="ECO:0000313" key="1">
    <source>
        <dbReference type="EMBL" id="ENO87182.1"/>
    </source>
</evidence>
<dbReference type="AlphaFoldDB" id="N6YXP0"/>
<proteinExistence type="predicted"/>